<comment type="caution">
    <text evidence="1">The sequence shown here is derived from an EMBL/GenBank/DDBJ whole genome shotgun (WGS) entry which is preliminary data.</text>
</comment>
<dbReference type="EMBL" id="VSSQ01132996">
    <property type="protein sequence ID" value="MPN59228.1"/>
    <property type="molecule type" value="Genomic_DNA"/>
</dbReference>
<protein>
    <submittedName>
        <fullName evidence="1">Uncharacterized protein</fullName>
    </submittedName>
</protein>
<reference evidence="1" key="1">
    <citation type="submission" date="2019-08" db="EMBL/GenBank/DDBJ databases">
        <authorList>
            <person name="Kucharzyk K."/>
            <person name="Murdoch R.W."/>
            <person name="Higgins S."/>
            <person name="Loffler F."/>
        </authorList>
    </citation>
    <scope>NUCLEOTIDE SEQUENCE</scope>
</reference>
<dbReference type="AlphaFoldDB" id="A0A645J6E3"/>
<gene>
    <name evidence="1" type="ORF">SDC9_206949</name>
</gene>
<sequence>MNEFIQGCGAVPTLAWLNGLSAGESNPEALIALHRHYGTLAATLIPDRNLKGATPEKSVQLQQELDRFVAACVKADMPLLAGTEMNAPGQKLVDDFDHPALAKHLPALLAGVDRFC</sequence>
<proteinExistence type="predicted"/>
<name>A0A645J6E3_9ZZZZ</name>
<accession>A0A645J6E3</accession>
<evidence type="ECO:0000313" key="1">
    <source>
        <dbReference type="EMBL" id="MPN59228.1"/>
    </source>
</evidence>
<organism evidence="1">
    <name type="scientific">bioreactor metagenome</name>
    <dbReference type="NCBI Taxonomy" id="1076179"/>
    <lineage>
        <taxon>unclassified sequences</taxon>
        <taxon>metagenomes</taxon>
        <taxon>ecological metagenomes</taxon>
    </lineage>
</organism>